<dbReference type="PANTHER" id="PTHR36234:SF5">
    <property type="entry name" value="LYSYL ENDOPEPTIDASE"/>
    <property type="match status" value="1"/>
</dbReference>
<sequence length="633" mass="68032">MALAVSVATALRAVTLPATYRFAGADSVELVPLVDPVWTSPPIFQSDAVSITLQLSSLSLPSNSYVLLRPLAATENPTNASTFFPSGAHYANITLPRVYTNYLVVEIYAMDRHVQFSVVHSLQVVAFTYITNDDLVAQTQALGRREALCGTDDSVHAVCTYTPLGATDTMYAHARPVVRITVDPTNPFGTDLCTGWLWGSDGHVITNNHCIGSVAEATTAQFEFVAETFDCDASMRSTCPGSIEVMSAKLVFTNPALDYTLLKLDAAVAQKYGFLQTTEVPAGVGMPVYVPQHPRGGCKLISFVDSTTRRPVAITSVQTAGCEGKGGLRYNADTDGGSSGSPVISATDHSVVALHYCGASSCNNAGIPMVAIVADLKKRGFQLPLNAIAVPKSTAAASIIPPFNDPRVNPRPPLGLFGSPIAFNGVLRRLGTTTRSFQTTVDQYEITLDGPGQVAVDILSYEIDEVANAYADLNNDCRFNFFDSNVYVYSRDPTVPRYNAYFNDDVDWMLRPSDGRADGSVSKKDSYLVATLPKGTHIVAVGVSNLSLKNAGESVNEYRWAALESCVGENPSPKAEGTYRITLTSTVGLTVGKTPSVPTTPPPRCTMDLAQLQANCANEQQAYFLQFMNSFRR</sequence>
<dbReference type="VEuPathDB" id="FungiDB:H310_05091"/>
<protein>
    <recommendedName>
        <fullName evidence="3">Serine protease</fullName>
    </recommendedName>
</protein>
<dbReference type="GeneID" id="20082141"/>
<accession>A0A024UBX7</accession>
<organism evidence="2">
    <name type="scientific">Aphanomyces invadans</name>
    <dbReference type="NCBI Taxonomy" id="157072"/>
    <lineage>
        <taxon>Eukaryota</taxon>
        <taxon>Sar</taxon>
        <taxon>Stramenopiles</taxon>
        <taxon>Oomycota</taxon>
        <taxon>Saprolegniomycetes</taxon>
        <taxon>Saprolegniales</taxon>
        <taxon>Verrucalvaceae</taxon>
        <taxon>Aphanomyces</taxon>
    </lineage>
</organism>
<dbReference type="InterPro" id="IPR009003">
    <property type="entry name" value="Peptidase_S1_PA"/>
</dbReference>
<gene>
    <name evidence="2" type="ORF">H310_05091</name>
</gene>
<dbReference type="Gene3D" id="2.40.10.10">
    <property type="entry name" value="Trypsin-like serine proteases"/>
    <property type="match status" value="2"/>
</dbReference>
<dbReference type="RefSeq" id="XP_008867939.1">
    <property type="nucleotide sequence ID" value="XM_008869717.1"/>
</dbReference>
<evidence type="ECO:0000256" key="1">
    <source>
        <dbReference type="ARBA" id="ARBA00023026"/>
    </source>
</evidence>
<dbReference type="AlphaFoldDB" id="A0A024UBX7"/>
<evidence type="ECO:0000313" key="2">
    <source>
        <dbReference type="EMBL" id="ETW03710.1"/>
    </source>
</evidence>
<dbReference type="InterPro" id="IPR043504">
    <property type="entry name" value="Peptidase_S1_PA_chymotrypsin"/>
</dbReference>
<dbReference type="EMBL" id="KI913959">
    <property type="protein sequence ID" value="ETW03710.1"/>
    <property type="molecule type" value="Genomic_DNA"/>
</dbReference>
<name>A0A024UBX7_9STRA</name>
<reference evidence="2" key="1">
    <citation type="submission" date="2013-12" db="EMBL/GenBank/DDBJ databases">
        <title>The Genome Sequence of Aphanomyces invadans NJM9701.</title>
        <authorList>
            <consortium name="The Broad Institute Genomics Platform"/>
            <person name="Russ C."/>
            <person name="Tyler B."/>
            <person name="van West P."/>
            <person name="Dieguez-Uribeondo J."/>
            <person name="Young S.K."/>
            <person name="Zeng Q."/>
            <person name="Gargeya S."/>
            <person name="Fitzgerald M."/>
            <person name="Abouelleil A."/>
            <person name="Alvarado L."/>
            <person name="Chapman S.B."/>
            <person name="Gainer-Dewar J."/>
            <person name="Goldberg J."/>
            <person name="Griggs A."/>
            <person name="Gujja S."/>
            <person name="Hansen M."/>
            <person name="Howarth C."/>
            <person name="Imamovic A."/>
            <person name="Ireland A."/>
            <person name="Larimer J."/>
            <person name="McCowan C."/>
            <person name="Murphy C."/>
            <person name="Pearson M."/>
            <person name="Poon T.W."/>
            <person name="Priest M."/>
            <person name="Roberts A."/>
            <person name="Saif S."/>
            <person name="Shea T."/>
            <person name="Sykes S."/>
            <person name="Wortman J."/>
            <person name="Nusbaum C."/>
            <person name="Birren B."/>
        </authorList>
    </citation>
    <scope>NUCLEOTIDE SEQUENCE [LARGE SCALE GENOMIC DNA]</scope>
    <source>
        <strain evidence="2">NJM9701</strain>
    </source>
</reference>
<dbReference type="SUPFAM" id="SSF50494">
    <property type="entry name" value="Trypsin-like serine proteases"/>
    <property type="match status" value="1"/>
</dbReference>
<dbReference type="eggNOG" id="ENOG502RY6F">
    <property type="taxonomic scope" value="Eukaryota"/>
</dbReference>
<evidence type="ECO:0008006" key="3">
    <source>
        <dbReference type="Google" id="ProtNLM"/>
    </source>
</evidence>
<dbReference type="Pfam" id="PF13365">
    <property type="entry name" value="Trypsin_2"/>
    <property type="match status" value="1"/>
</dbReference>
<keyword evidence="1" id="KW-0843">Virulence</keyword>
<proteinExistence type="predicted"/>
<dbReference type="PANTHER" id="PTHR36234">
    <property type="entry name" value="LYSYL ENDOPEPTIDASE"/>
    <property type="match status" value="1"/>
</dbReference>
<dbReference type="OrthoDB" id="100767at2759"/>